<dbReference type="PANTHER" id="PTHR46213">
    <property type="entry name" value="TRANSCRIPTIONAL ACTIVATOR DEMETER"/>
    <property type="match status" value="1"/>
</dbReference>
<dbReference type="GO" id="GO:0006284">
    <property type="term" value="P:base-excision repair"/>
    <property type="evidence" value="ECO:0007669"/>
    <property type="project" value="InterPro"/>
</dbReference>
<dbReference type="InterPro" id="IPR044811">
    <property type="entry name" value="DME/ROS1"/>
</dbReference>
<reference evidence="11" key="1">
    <citation type="submission" date="2022-06" db="EMBL/GenBank/DDBJ databases">
        <title>Uncovering the hologenomic basis of an extraordinary plant invasion.</title>
        <authorList>
            <person name="Bieker V.C."/>
            <person name="Martin M.D."/>
            <person name="Gilbert T."/>
            <person name="Hodgins K."/>
            <person name="Battlay P."/>
            <person name="Petersen B."/>
            <person name="Wilson J."/>
        </authorList>
    </citation>
    <scope>NUCLEOTIDE SEQUENCE</scope>
    <source>
        <strain evidence="11">AA19_3_7</strain>
        <tissue evidence="11">Leaf</tissue>
    </source>
</reference>
<dbReference type="GO" id="GO:0051539">
    <property type="term" value="F:4 iron, 4 sulfur cluster binding"/>
    <property type="evidence" value="ECO:0007669"/>
    <property type="project" value="InterPro"/>
</dbReference>
<keyword evidence="7" id="KW-0238">DNA-binding</keyword>
<comment type="cofactor">
    <cofactor evidence="1">
        <name>[4Fe-4S] cluster</name>
        <dbReference type="ChEBI" id="CHEBI:49883"/>
    </cofactor>
</comment>
<comment type="similarity">
    <text evidence="3">Belongs to the DNA glycosylase family. DEMETER subfamily.</text>
</comment>
<evidence type="ECO:0000256" key="5">
    <source>
        <dbReference type="ARBA" id="ARBA00023004"/>
    </source>
</evidence>
<evidence type="ECO:0000256" key="3">
    <source>
        <dbReference type="ARBA" id="ARBA00005646"/>
    </source>
</evidence>
<name>A0AAD5CEY5_AMBAR</name>
<dbReference type="InterPro" id="IPR003265">
    <property type="entry name" value="HhH-GPD_domain"/>
</dbReference>
<keyword evidence="5" id="KW-0408">Iron</keyword>
<evidence type="ECO:0000313" key="11">
    <source>
        <dbReference type="EMBL" id="KAI7739266.1"/>
    </source>
</evidence>
<dbReference type="SMART" id="SM00478">
    <property type="entry name" value="ENDO3c"/>
    <property type="match status" value="1"/>
</dbReference>
<dbReference type="EMBL" id="JAMZMK010008647">
    <property type="protein sequence ID" value="KAI7739266.1"/>
    <property type="molecule type" value="Genomic_DNA"/>
</dbReference>
<evidence type="ECO:0000256" key="4">
    <source>
        <dbReference type="ARBA" id="ARBA00022723"/>
    </source>
</evidence>
<feature type="domain" description="HhH-GPD" evidence="10">
    <location>
        <begin position="179"/>
        <end position="365"/>
    </location>
</feature>
<protein>
    <recommendedName>
        <fullName evidence="10">HhH-GPD domain-containing protein</fullName>
    </recommendedName>
</protein>
<dbReference type="InterPro" id="IPR011257">
    <property type="entry name" value="DNA_glycosylase"/>
</dbReference>
<comment type="caution">
    <text evidence="11">The sequence shown here is derived from an EMBL/GenBank/DDBJ whole genome shotgun (WGS) entry which is preliminary data.</text>
</comment>
<evidence type="ECO:0000256" key="6">
    <source>
        <dbReference type="ARBA" id="ARBA00023014"/>
    </source>
</evidence>
<dbReference type="GO" id="GO:0003677">
    <property type="term" value="F:DNA binding"/>
    <property type="evidence" value="ECO:0007669"/>
    <property type="project" value="UniProtKB-KW"/>
</dbReference>
<dbReference type="SMART" id="SM00525">
    <property type="entry name" value="FES"/>
    <property type="match status" value="1"/>
</dbReference>
<dbReference type="InterPro" id="IPR028925">
    <property type="entry name" value="RRM_DME"/>
</dbReference>
<organism evidence="11 12">
    <name type="scientific">Ambrosia artemisiifolia</name>
    <name type="common">Common ragweed</name>
    <dbReference type="NCBI Taxonomy" id="4212"/>
    <lineage>
        <taxon>Eukaryota</taxon>
        <taxon>Viridiplantae</taxon>
        <taxon>Streptophyta</taxon>
        <taxon>Embryophyta</taxon>
        <taxon>Tracheophyta</taxon>
        <taxon>Spermatophyta</taxon>
        <taxon>Magnoliopsida</taxon>
        <taxon>eudicotyledons</taxon>
        <taxon>Gunneridae</taxon>
        <taxon>Pentapetalae</taxon>
        <taxon>asterids</taxon>
        <taxon>campanulids</taxon>
        <taxon>Asterales</taxon>
        <taxon>Asteraceae</taxon>
        <taxon>Asteroideae</taxon>
        <taxon>Heliantheae alliance</taxon>
        <taxon>Heliantheae</taxon>
        <taxon>Ambrosia</taxon>
    </lineage>
</organism>
<keyword evidence="4" id="KW-0479">Metal-binding</keyword>
<dbReference type="PANTHER" id="PTHR46213:SF13">
    <property type="entry name" value="DEMETER-LIKE PROTEIN 2-RELATED"/>
    <property type="match status" value="1"/>
</dbReference>
<accession>A0AAD5CEY5</accession>
<dbReference type="AlphaFoldDB" id="A0AAD5CEY5"/>
<evidence type="ECO:0000313" key="12">
    <source>
        <dbReference type="Proteomes" id="UP001206925"/>
    </source>
</evidence>
<proteinExistence type="inferred from homology"/>
<evidence type="ECO:0000256" key="7">
    <source>
        <dbReference type="ARBA" id="ARBA00023125"/>
    </source>
</evidence>
<evidence type="ECO:0000256" key="8">
    <source>
        <dbReference type="ARBA" id="ARBA00023242"/>
    </source>
</evidence>
<comment type="subcellular location">
    <subcellularLocation>
        <location evidence="2">Nucleus</location>
    </subcellularLocation>
</comment>
<evidence type="ECO:0000259" key="10">
    <source>
        <dbReference type="SMART" id="SM00478"/>
    </source>
</evidence>
<dbReference type="SUPFAM" id="SSF48150">
    <property type="entry name" value="DNA-glycosylase"/>
    <property type="match status" value="1"/>
</dbReference>
<dbReference type="Proteomes" id="UP001206925">
    <property type="component" value="Unassembled WGS sequence"/>
</dbReference>
<dbReference type="Pfam" id="PF15628">
    <property type="entry name" value="RRM_DME"/>
    <property type="match status" value="1"/>
</dbReference>
<sequence length="585" mass="67132">MMYPETDDRIRSSKRIKLPQTYLDKLKTNTMAKFKPKLMRSPTNTPSCRRVLDFGSVRTKTMKVYTKGGYCFTRQVAEYVEDVVVPDNSPSYYSGGGGSGFGSIRTKMMTIYTKGGDRFRRKVSMICNEKEEEEWLTEEQELFRQRASSFITAVRFVQGDRPFMGWKGSVVDSVVGVFLTQSASDSSSSSAFMYLAARYPKQNITGEPTEDTVDWDAVRTAKRSEISNAIEERGMNKKIAQRTQEFLHSIHDNSKLIDLEWLRSATAEEAKHYFMDVYGLGLKSTECLRLLTLRQSAFPVDRHVCRIVVRLGWIPIEKLPDGVFLHQLKEYPHTDQVQEYLSWRLSNLDIDTYELHCQMITFGKVFCTKKKPNCNSCPLKNDCKHFASACASENAFVPELEDIEDLCMGPKISKIASRSRTKHRVYELYDTHPIVQQLDKRDQDDKHPYMLAVWPPAEESSLEEETVFGTFLVPCRTATRGSFPLDGTYFQTNEVFADDDTSEKPIVVPKKSLLELNTKTLYCGTSISNIFEGMSCKEKQECFLKGYVCIRGFNMKTREPRPLHRQFHQPLNETKTVKASPKPRK</sequence>
<evidence type="ECO:0000256" key="2">
    <source>
        <dbReference type="ARBA" id="ARBA00004123"/>
    </source>
</evidence>
<evidence type="ECO:0000256" key="1">
    <source>
        <dbReference type="ARBA" id="ARBA00001966"/>
    </source>
</evidence>
<dbReference type="GO" id="GO:0046872">
    <property type="term" value="F:metal ion binding"/>
    <property type="evidence" value="ECO:0007669"/>
    <property type="project" value="UniProtKB-KW"/>
</dbReference>
<dbReference type="InterPro" id="IPR003651">
    <property type="entry name" value="Endonuclease3_FeS-loop_motif"/>
</dbReference>
<dbReference type="GO" id="GO:0141166">
    <property type="term" value="P:chromosomal 5-methylcytosine DNA demethylation pathway"/>
    <property type="evidence" value="ECO:0007669"/>
    <property type="project" value="InterPro"/>
</dbReference>
<evidence type="ECO:0000256" key="9">
    <source>
        <dbReference type="SAM" id="MobiDB-lite"/>
    </source>
</evidence>
<dbReference type="InterPro" id="IPR023170">
    <property type="entry name" value="HhH_base_excis_C"/>
</dbReference>
<dbReference type="GO" id="GO:0005634">
    <property type="term" value="C:nucleus"/>
    <property type="evidence" value="ECO:0007669"/>
    <property type="project" value="UniProtKB-SubCell"/>
</dbReference>
<dbReference type="GO" id="GO:0019104">
    <property type="term" value="F:DNA N-glycosylase activity"/>
    <property type="evidence" value="ECO:0007669"/>
    <property type="project" value="InterPro"/>
</dbReference>
<keyword evidence="12" id="KW-1185">Reference proteome</keyword>
<feature type="region of interest" description="Disordered" evidence="9">
    <location>
        <begin position="561"/>
        <end position="585"/>
    </location>
</feature>
<dbReference type="Gene3D" id="1.10.1670.10">
    <property type="entry name" value="Helix-hairpin-Helix base-excision DNA repair enzymes (C-terminal)"/>
    <property type="match status" value="1"/>
</dbReference>
<keyword evidence="8" id="KW-0539">Nucleus</keyword>
<dbReference type="GO" id="GO:0035514">
    <property type="term" value="F:DNA demethylase activity"/>
    <property type="evidence" value="ECO:0007669"/>
    <property type="project" value="InterPro"/>
</dbReference>
<gene>
    <name evidence="11" type="ORF">M8C21_002248</name>
</gene>
<keyword evidence="6" id="KW-0411">Iron-sulfur</keyword>